<sequence length="269" mass="30225">MAPNLELVERLIREGADPDAENAQVELGLGVGIKKPRKWRSRVEETFLADLRATTGIEYAVSPGETNRADSRHSTAFPESRSETIRADRESFKGLLENFSSSDQNFMAKSPCGANAEFEDVGDTENLATGANHAVKLVRRSRFKDSGEIDHAVQNIDDDTAWDVEIITAIESTNTRRAKRVTKRQDEDRTAQKIRKGTVGHEADERASRDVQQAKQTERHRVVKRGSGETYNLIRDVGQATKTERDHVAKEKNKKRLSNCIRSKYGFVL</sequence>
<dbReference type="RefSeq" id="XP_037167835.1">
    <property type="nucleotide sequence ID" value="XM_037304970.1"/>
</dbReference>
<dbReference type="GeneID" id="59284710"/>
<proteinExistence type="predicted"/>
<feature type="region of interest" description="Disordered" evidence="1">
    <location>
        <begin position="64"/>
        <end position="83"/>
    </location>
</feature>
<keyword evidence="3" id="KW-1185">Reference proteome</keyword>
<dbReference type="Proteomes" id="UP000578531">
    <property type="component" value="Unassembled WGS sequence"/>
</dbReference>
<evidence type="ECO:0000313" key="2">
    <source>
        <dbReference type="EMBL" id="KAF6238536.1"/>
    </source>
</evidence>
<gene>
    <name evidence="2" type="ORF">HO173_003041</name>
</gene>
<organism evidence="2 3">
    <name type="scientific">Letharia columbiana</name>
    <dbReference type="NCBI Taxonomy" id="112416"/>
    <lineage>
        <taxon>Eukaryota</taxon>
        <taxon>Fungi</taxon>
        <taxon>Dikarya</taxon>
        <taxon>Ascomycota</taxon>
        <taxon>Pezizomycotina</taxon>
        <taxon>Lecanoromycetes</taxon>
        <taxon>OSLEUM clade</taxon>
        <taxon>Lecanoromycetidae</taxon>
        <taxon>Lecanorales</taxon>
        <taxon>Lecanorineae</taxon>
        <taxon>Parmeliaceae</taxon>
        <taxon>Letharia</taxon>
    </lineage>
</organism>
<name>A0A8H6G117_9LECA</name>
<dbReference type="AlphaFoldDB" id="A0A8H6G117"/>
<feature type="compositionally biased region" description="Basic and acidic residues" evidence="1">
    <location>
        <begin position="199"/>
        <end position="209"/>
    </location>
</feature>
<comment type="caution">
    <text evidence="2">The sequence shown here is derived from an EMBL/GenBank/DDBJ whole genome shotgun (WGS) entry which is preliminary data.</text>
</comment>
<accession>A0A8H6G117</accession>
<protein>
    <submittedName>
        <fullName evidence="2">Uncharacterized protein</fullName>
    </submittedName>
</protein>
<feature type="region of interest" description="Disordered" evidence="1">
    <location>
        <begin position="178"/>
        <end position="220"/>
    </location>
</feature>
<reference evidence="2 3" key="1">
    <citation type="journal article" date="2020" name="Genomics">
        <title>Complete, high-quality genomes from long-read metagenomic sequencing of two wolf lichen thalli reveals enigmatic genome architecture.</title>
        <authorList>
            <person name="McKenzie S.K."/>
            <person name="Walston R.F."/>
            <person name="Allen J.L."/>
        </authorList>
    </citation>
    <scope>NUCLEOTIDE SEQUENCE [LARGE SCALE GENOMIC DNA]</scope>
    <source>
        <strain evidence="2">WasteWater2</strain>
    </source>
</reference>
<evidence type="ECO:0000313" key="3">
    <source>
        <dbReference type="Proteomes" id="UP000578531"/>
    </source>
</evidence>
<dbReference type="EMBL" id="JACCJC010000008">
    <property type="protein sequence ID" value="KAF6238536.1"/>
    <property type="molecule type" value="Genomic_DNA"/>
</dbReference>
<evidence type="ECO:0000256" key="1">
    <source>
        <dbReference type="SAM" id="MobiDB-lite"/>
    </source>
</evidence>